<evidence type="ECO:0000256" key="2">
    <source>
        <dbReference type="ARBA" id="ARBA00006899"/>
    </source>
</evidence>
<keyword evidence="9" id="KW-0804">Transcription</keyword>
<evidence type="ECO:0000256" key="1">
    <source>
        <dbReference type="ARBA" id="ARBA00004604"/>
    </source>
</evidence>
<keyword evidence="6" id="KW-0862">Zinc</keyword>
<evidence type="ECO:0000256" key="4">
    <source>
        <dbReference type="ARBA" id="ARBA00022723"/>
    </source>
</evidence>
<dbReference type="AlphaFoldDB" id="A0A6P7HL05"/>
<evidence type="ECO:0000313" key="16">
    <source>
        <dbReference type="Proteomes" id="UP000515145"/>
    </source>
</evidence>
<evidence type="ECO:0000256" key="8">
    <source>
        <dbReference type="ARBA" id="ARBA00023125"/>
    </source>
</evidence>
<evidence type="ECO:0000256" key="3">
    <source>
        <dbReference type="ARBA" id="ARBA00018994"/>
    </source>
</evidence>
<feature type="domain" description="Rrn7/TAF1B C-terminal cyclin" evidence="15">
    <location>
        <begin position="250"/>
        <end position="435"/>
    </location>
</feature>
<dbReference type="InterPro" id="IPR033599">
    <property type="entry name" value="TAF1B/Rrn7"/>
</dbReference>
<keyword evidence="8" id="KW-0238">DNA-binding</keyword>
<dbReference type="InterPro" id="IPR048538">
    <property type="entry name" value="Rrn7_cyclin_C"/>
</dbReference>
<dbReference type="OrthoDB" id="10069252at2759"/>
<evidence type="ECO:0000256" key="10">
    <source>
        <dbReference type="ARBA" id="ARBA00023242"/>
    </source>
</evidence>
<reference evidence="17" key="1">
    <citation type="submission" date="2025-08" db="UniProtKB">
        <authorList>
            <consortium name="RefSeq"/>
        </authorList>
    </citation>
    <scope>IDENTIFICATION</scope>
</reference>
<dbReference type="Pfam" id="PF11781">
    <property type="entry name" value="Zn_ribbon_RRN7"/>
    <property type="match status" value="1"/>
</dbReference>
<keyword evidence="10" id="KW-0539">Nucleus</keyword>
<dbReference type="InterPro" id="IPR021752">
    <property type="entry name" value="TF_Rrn7_Zf"/>
</dbReference>
<dbReference type="GO" id="GO:0005668">
    <property type="term" value="C:RNA polymerase transcription factor SL1 complex"/>
    <property type="evidence" value="ECO:0007669"/>
    <property type="project" value="TreeGrafter"/>
</dbReference>
<keyword evidence="5" id="KW-0863">Zinc-finger</keyword>
<proteinExistence type="inferred from homology"/>
<dbReference type="InParanoid" id="A0A6P7HL05"/>
<evidence type="ECO:0000256" key="11">
    <source>
        <dbReference type="ARBA" id="ARBA00032500"/>
    </source>
</evidence>
<evidence type="ECO:0000256" key="12">
    <source>
        <dbReference type="SAM" id="MobiDB-lite"/>
    </source>
</evidence>
<dbReference type="GO" id="GO:0001164">
    <property type="term" value="F:RNA polymerase I core promoter sequence-specific DNA binding"/>
    <property type="evidence" value="ECO:0007669"/>
    <property type="project" value="InterPro"/>
</dbReference>
<evidence type="ECO:0000259" key="14">
    <source>
        <dbReference type="Pfam" id="PF20644"/>
    </source>
</evidence>
<keyword evidence="4" id="KW-0479">Metal-binding</keyword>
<feature type="domain" description="RRN7-type" evidence="13">
    <location>
        <begin position="11"/>
        <end position="39"/>
    </location>
</feature>
<dbReference type="InterPro" id="IPR048540">
    <property type="entry name" value="Rrn7_cyclin_N"/>
</dbReference>
<dbReference type="CTD" id="9014"/>
<evidence type="ECO:0000256" key="6">
    <source>
        <dbReference type="ARBA" id="ARBA00022833"/>
    </source>
</evidence>
<dbReference type="RefSeq" id="XP_028252651.1">
    <property type="nucleotide sequence ID" value="XM_028396850.1"/>
</dbReference>
<dbReference type="FunCoup" id="A0A6P7HL05">
    <property type="interactions" value="528"/>
</dbReference>
<sequence length="559" mass="63431">MEDEDAAGCAEPCAQCSAVNWGVSDEGRFYCRSCHNVTERTQEVVNPSYTPGVNRVTTLRRRSRTKTHERGRVWMVCEGFQFILKQQADSLLALGVGPHFKDDVLCPLWRLYLQRSRQAYTAHPLRSSQHRVRDSDSDSAAESIRSVTVTDGESNPPSTAGSNADSGSELSGSVDAAFYLTRRRSRGVMSMKKNLALIYLALVWSREALTLSDLLRLVNEGHVPYVDAYEQLPEEMKLTGKDALLFRVKSVPSHRTVHKEAQALTQLLQLPAFPAISSQTLLHPALLSLRYLTEANLPDELHPWVCRLVECAGMADQTLHTFDPVSCPRLPCYDVRAAALIIVTIKVIFGMDDHTECDLCNGVDLHDDSGDGFNLRRWHRLMKVALTRAEQKAEQDIARKRWTTERPVYQNKKEKVCLTKRKRIAEQVQLCFEKLSSCPADVRSASPSSFRFCWGDEDGSDGPSLQHMKLDGLVTLKRDAQTPSNCTYWHPALRPCSRWKCSSHYSEMEALLPRSFVWLLQLFCFLLDVEPHCLYEEVLSVERRLFSSKTPRDRVRRGR</sequence>
<feature type="domain" description="Rrn7/TAF1B N-terminal cyclin" evidence="14">
    <location>
        <begin position="80"/>
        <end position="234"/>
    </location>
</feature>
<dbReference type="Pfam" id="PF20645">
    <property type="entry name" value="Rrn7_cyclin_C"/>
    <property type="match status" value="1"/>
</dbReference>
<dbReference type="GO" id="GO:0008270">
    <property type="term" value="F:zinc ion binding"/>
    <property type="evidence" value="ECO:0007669"/>
    <property type="project" value="UniProtKB-KW"/>
</dbReference>
<gene>
    <name evidence="17" type="primary">taf1b</name>
</gene>
<keyword evidence="16" id="KW-1185">Reference proteome</keyword>
<evidence type="ECO:0000256" key="5">
    <source>
        <dbReference type="ARBA" id="ARBA00022771"/>
    </source>
</evidence>
<name>A0A6P7HL05_9TELE</name>
<dbReference type="GO" id="GO:0042790">
    <property type="term" value="P:nucleolar large rRNA transcription by RNA polymerase I"/>
    <property type="evidence" value="ECO:0007669"/>
    <property type="project" value="TreeGrafter"/>
</dbReference>
<organism evidence="16 17">
    <name type="scientific">Parambassis ranga</name>
    <name type="common">Indian glassy fish</name>
    <dbReference type="NCBI Taxonomy" id="210632"/>
    <lineage>
        <taxon>Eukaryota</taxon>
        <taxon>Metazoa</taxon>
        <taxon>Chordata</taxon>
        <taxon>Craniata</taxon>
        <taxon>Vertebrata</taxon>
        <taxon>Euteleostomi</taxon>
        <taxon>Actinopterygii</taxon>
        <taxon>Neopterygii</taxon>
        <taxon>Teleostei</taxon>
        <taxon>Neoteleostei</taxon>
        <taxon>Acanthomorphata</taxon>
        <taxon>Ovalentaria</taxon>
        <taxon>Ambassidae</taxon>
        <taxon>Parambassis</taxon>
    </lineage>
</organism>
<feature type="compositionally biased region" description="Polar residues" evidence="12">
    <location>
        <begin position="145"/>
        <end position="170"/>
    </location>
</feature>
<dbReference type="Pfam" id="PF20644">
    <property type="entry name" value="Rrn7_cyclin_N"/>
    <property type="match status" value="1"/>
</dbReference>
<evidence type="ECO:0000256" key="9">
    <source>
        <dbReference type="ARBA" id="ARBA00023163"/>
    </source>
</evidence>
<feature type="region of interest" description="Disordered" evidence="12">
    <location>
        <begin position="123"/>
        <end position="170"/>
    </location>
</feature>
<comment type="subcellular location">
    <subcellularLocation>
        <location evidence="1">Nucleus</location>
        <location evidence="1">Nucleolus</location>
    </subcellularLocation>
</comment>
<protein>
    <recommendedName>
        <fullName evidence="3">TATA box-binding protein-associated factor RNA polymerase I subunit B</fullName>
    </recommendedName>
    <alternativeName>
        <fullName evidence="11">TATA box-binding protein-associated factor 1B</fullName>
    </alternativeName>
</protein>
<dbReference type="PANTHER" id="PTHR31576:SF2">
    <property type="entry name" value="TATA BOX-BINDING PROTEIN-ASSOCIATED FACTOR RNA POLYMERASE I SUBUNIT B"/>
    <property type="match status" value="1"/>
</dbReference>
<dbReference type="GeneID" id="114428438"/>
<comment type="similarity">
    <text evidence="2">Belongs to the RRN7/TAF1B family.</text>
</comment>
<keyword evidence="7" id="KW-0805">Transcription regulation</keyword>
<evidence type="ECO:0000259" key="15">
    <source>
        <dbReference type="Pfam" id="PF20645"/>
    </source>
</evidence>
<evidence type="ECO:0000259" key="13">
    <source>
        <dbReference type="Pfam" id="PF11781"/>
    </source>
</evidence>
<evidence type="ECO:0000313" key="17">
    <source>
        <dbReference type="RefSeq" id="XP_028252651.1"/>
    </source>
</evidence>
<dbReference type="Proteomes" id="UP000515145">
    <property type="component" value="Chromosome 24"/>
</dbReference>
<dbReference type="GO" id="GO:0070860">
    <property type="term" value="C:RNA polymerase I core factor complex"/>
    <property type="evidence" value="ECO:0007669"/>
    <property type="project" value="InterPro"/>
</dbReference>
<dbReference type="PANTHER" id="PTHR31576">
    <property type="entry name" value="TATA BOX-BINDING PROTEIN-ASSOCIATED FACTOR RNA POLYMERASE I SUBUNIT B"/>
    <property type="match status" value="1"/>
</dbReference>
<accession>A0A6P7HL05</accession>
<evidence type="ECO:0000256" key="7">
    <source>
        <dbReference type="ARBA" id="ARBA00023015"/>
    </source>
</evidence>